<comment type="caution">
    <text evidence="1">The sequence shown here is derived from an EMBL/GenBank/DDBJ whole genome shotgun (WGS) entry which is preliminary data.</text>
</comment>
<dbReference type="AlphaFoldDB" id="A0A4Y2MED2"/>
<accession>A0A4Y2MED2</accession>
<proteinExistence type="predicted"/>
<evidence type="ECO:0000313" key="2">
    <source>
        <dbReference type="EMBL" id="GBN25628.1"/>
    </source>
</evidence>
<reference evidence="1 3" key="1">
    <citation type="journal article" date="2019" name="Sci. Rep.">
        <title>Orb-weaving spider Araneus ventricosus genome elucidates the spidroin gene catalogue.</title>
        <authorList>
            <person name="Kono N."/>
            <person name="Nakamura H."/>
            <person name="Ohtoshi R."/>
            <person name="Moran D.A.P."/>
            <person name="Shinohara A."/>
            <person name="Yoshida Y."/>
            <person name="Fujiwara M."/>
            <person name="Mori M."/>
            <person name="Tomita M."/>
            <person name="Arakawa K."/>
        </authorList>
    </citation>
    <scope>NUCLEOTIDE SEQUENCE [LARGE SCALE GENOMIC DNA]</scope>
</reference>
<organism evidence="1 3">
    <name type="scientific">Araneus ventricosus</name>
    <name type="common">Orbweaver spider</name>
    <name type="synonym">Epeira ventricosa</name>
    <dbReference type="NCBI Taxonomy" id="182803"/>
    <lineage>
        <taxon>Eukaryota</taxon>
        <taxon>Metazoa</taxon>
        <taxon>Ecdysozoa</taxon>
        <taxon>Arthropoda</taxon>
        <taxon>Chelicerata</taxon>
        <taxon>Arachnida</taxon>
        <taxon>Araneae</taxon>
        <taxon>Araneomorphae</taxon>
        <taxon>Entelegynae</taxon>
        <taxon>Araneoidea</taxon>
        <taxon>Araneidae</taxon>
        <taxon>Araneus</taxon>
    </lineage>
</organism>
<sequence>PPYPLPFPAQVGAMRLKEGGNHKQAFTPPCLSIRVYVE</sequence>
<name>A0A4Y2MED2_ARAVE</name>
<dbReference type="EMBL" id="BGPR01122965">
    <property type="protein sequence ID" value="GBN25628.1"/>
    <property type="molecule type" value="Genomic_DNA"/>
</dbReference>
<keyword evidence="3" id="KW-1185">Reference proteome</keyword>
<gene>
    <name evidence="1" type="ORF">AVEN_150662_1</name>
    <name evidence="2" type="ORF">AVEN_220422_1</name>
</gene>
<protein>
    <submittedName>
        <fullName evidence="1">Uncharacterized protein</fullName>
    </submittedName>
</protein>
<dbReference type="EMBL" id="BGPR01122917">
    <property type="protein sequence ID" value="GBN25495.1"/>
    <property type="molecule type" value="Genomic_DNA"/>
</dbReference>
<evidence type="ECO:0000313" key="1">
    <source>
        <dbReference type="EMBL" id="GBN25495.1"/>
    </source>
</evidence>
<evidence type="ECO:0000313" key="3">
    <source>
        <dbReference type="Proteomes" id="UP000499080"/>
    </source>
</evidence>
<feature type="non-terminal residue" evidence="1">
    <location>
        <position position="1"/>
    </location>
</feature>
<dbReference type="Proteomes" id="UP000499080">
    <property type="component" value="Unassembled WGS sequence"/>
</dbReference>